<dbReference type="EMBL" id="CP113088">
    <property type="protein sequence ID" value="WAC02719.1"/>
    <property type="molecule type" value="Genomic_DNA"/>
</dbReference>
<dbReference type="Proteomes" id="UP001164705">
    <property type="component" value="Chromosome"/>
</dbReference>
<gene>
    <name evidence="1" type="ORF">N7U66_03345</name>
</gene>
<dbReference type="AlphaFoldDB" id="A0A9E8SEW2"/>
<organism evidence="1 2">
    <name type="scientific">Lacinutrix neustonica</name>
    <dbReference type="NCBI Taxonomy" id="2980107"/>
    <lineage>
        <taxon>Bacteria</taxon>
        <taxon>Pseudomonadati</taxon>
        <taxon>Bacteroidota</taxon>
        <taxon>Flavobacteriia</taxon>
        <taxon>Flavobacteriales</taxon>
        <taxon>Flavobacteriaceae</taxon>
        <taxon>Lacinutrix</taxon>
    </lineage>
</organism>
<name>A0A9E8SEW2_9FLAO</name>
<evidence type="ECO:0000313" key="1">
    <source>
        <dbReference type="EMBL" id="WAC02719.1"/>
    </source>
</evidence>
<evidence type="ECO:0000313" key="2">
    <source>
        <dbReference type="Proteomes" id="UP001164705"/>
    </source>
</evidence>
<dbReference type="RefSeq" id="WP_267677317.1">
    <property type="nucleotide sequence ID" value="NZ_CP113088.1"/>
</dbReference>
<protein>
    <submittedName>
        <fullName evidence="1">Uncharacterized protein</fullName>
    </submittedName>
</protein>
<reference evidence="1" key="1">
    <citation type="submission" date="2022-11" db="EMBL/GenBank/DDBJ databases">
        <title>Lacinutrix neustonica HL-RS19T sp. nov., isolated from the surface microlayer sample of brackish Lake Shihwa.</title>
        <authorList>
            <person name="Choi J.Y."/>
            <person name="Hwang C.Y."/>
        </authorList>
    </citation>
    <scope>NUCLEOTIDE SEQUENCE</scope>
    <source>
        <strain evidence="1">HL-RS19</strain>
    </source>
</reference>
<dbReference type="KEGG" id="lnu:N7U66_03345"/>
<proteinExistence type="predicted"/>
<accession>A0A9E8SEW2</accession>
<keyword evidence="2" id="KW-1185">Reference proteome</keyword>
<sequence length="84" mass="9318">MRSSVLLLYDTQGALIPGLELVNDDAITPIDAQAKTVVVRHPASTSVFITYHNVAHMAPHCAERYNYINDNSLPAFSYATIWLN</sequence>